<dbReference type="PANTHER" id="PTHR35024">
    <property type="entry name" value="HYPOTHETICAL CYTOSOLIC PROTEIN"/>
    <property type="match status" value="1"/>
</dbReference>
<dbReference type="AlphaFoldDB" id="A0A974Y579"/>
<dbReference type="EMBL" id="CP064781">
    <property type="protein sequence ID" value="QRJ65145.1"/>
    <property type="molecule type" value="Genomic_DNA"/>
</dbReference>
<comment type="similarity">
    <text evidence="1">Belongs to the bactofilin family.</text>
</comment>
<protein>
    <submittedName>
        <fullName evidence="2">Polymer-forming cytoskeletal protein</fullName>
    </submittedName>
</protein>
<proteinExistence type="inferred from homology"/>
<evidence type="ECO:0000313" key="3">
    <source>
        <dbReference type="Proteomes" id="UP000663444"/>
    </source>
</evidence>
<evidence type="ECO:0000256" key="1">
    <source>
        <dbReference type="ARBA" id="ARBA00044755"/>
    </source>
</evidence>
<sequence length="134" mass="13989">MFGRSQGSKPQSKIDSLIGAGTRIEGNVTFSGGLRVDGEIKGNVCADKGVPSTLVISEQARIEGQIDVAHVVINGTVVGPVSASDSLELQPSARVTGDVEYHHLEMQQGAVVQGRLVHQTSARTVELKLAASAN</sequence>
<dbReference type="Pfam" id="PF04519">
    <property type="entry name" value="Bactofilin"/>
    <property type="match status" value="1"/>
</dbReference>
<reference evidence="2" key="1">
    <citation type="submission" date="2020-11" db="EMBL/GenBank/DDBJ databases">
        <title>Azospira restricta DSM 18626 genome sequence.</title>
        <authorList>
            <person name="Moe W.M."/>
        </authorList>
    </citation>
    <scope>NUCLEOTIDE SEQUENCE</scope>
    <source>
        <strain evidence="2">DSM 18626</strain>
    </source>
</reference>
<dbReference type="InterPro" id="IPR007607">
    <property type="entry name" value="BacA/B"/>
</dbReference>
<keyword evidence="3" id="KW-1185">Reference proteome</keyword>
<name>A0A974Y579_9RHOO</name>
<gene>
    <name evidence="2" type="ORF">IWH25_07340</name>
</gene>
<organism evidence="2 3">
    <name type="scientific">Azospira restricta</name>
    <dbReference type="NCBI Taxonomy" id="404405"/>
    <lineage>
        <taxon>Bacteria</taxon>
        <taxon>Pseudomonadati</taxon>
        <taxon>Pseudomonadota</taxon>
        <taxon>Betaproteobacteria</taxon>
        <taxon>Rhodocyclales</taxon>
        <taxon>Rhodocyclaceae</taxon>
        <taxon>Azospira</taxon>
    </lineage>
</organism>
<dbReference type="KEGG" id="ares:IWH25_07340"/>
<evidence type="ECO:0000313" key="2">
    <source>
        <dbReference type="EMBL" id="QRJ65145.1"/>
    </source>
</evidence>
<dbReference type="PANTHER" id="PTHR35024:SF4">
    <property type="entry name" value="POLYMER-FORMING CYTOSKELETAL PROTEIN"/>
    <property type="match status" value="1"/>
</dbReference>
<dbReference type="RefSeq" id="WP_203388669.1">
    <property type="nucleotide sequence ID" value="NZ_CP064781.1"/>
</dbReference>
<accession>A0A974Y579</accession>
<dbReference type="Proteomes" id="UP000663444">
    <property type="component" value="Chromosome"/>
</dbReference>